<name>A0A0A9YAC8_LYGHE</name>
<feature type="non-terminal residue" evidence="2">
    <location>
        <position position="352"/>
    </location>
</feature>
<feature type="compositionally biased region" description="Polar residues" evidence="1">
    <location>
        <begin position="221"/>
        <end position="234"/>
    </location>
</feature>
<sequence length="352" mass="40153">MSRKSLKIVHEPFRRSSRIRDRLASAARIETINLVSDEDEDVRRVTVPMPKVVSSISNVRRRRSGIKREKVEDSSVREPEESRAELEANGNSMECEEERGSDERGRNEGPTLILRQGVNEAAQLPFRLPRVFEMPKVPVVPNFGQNPIDWCEDAKKHMRRSPSRTWTGGEAPHRGPCGSSSRIEEAHEVPAKKCRRNNDDDDGYHESQMVRTNHHGDRQTQKTVPSCSDNQPSCSYVVDNRKKYKESDSLESEDESCTSTDDSDEDRHLMIHRPLRNHSPDDDSMDNVINSTNKKKSKRTPPSVPKTNRRANRKSIRSRTQHTCKSCGDVGHRNHITVNDDLRASMTEILEG</sequence>
<evidence type="ECO:0000313" key="2">
    <source>
        <dbReference type="EMBL" id="JAG30037.1"/>
    </source>
</evidence>
<proteinExistence type="predicted"/>
<dbReference type="EMBL" id="GBHO01013567">
    <property type="protein sequence ID" value="JAG30037.1"/>
    <property type="molecule type" value="Transcribed_RNA"/>
</dbReference>
<feature type="compositionally biased region" description="Basic and acidic residues" evidence="1">
    <location>
        <begin position="66"/>
        <end position="86"/>
    </location>
</feature>
<organism evidence="2">
    <name type="scientific">Lygus hesperus</name>
    <name type="common">Western plant bug</name>
    <dbReference type="NCBI Taxonomy" id="30085"/>
    <lineage>
        <taxon>Eukaryota</taxon>
        <taxon>Metazoa</taxon>
        <taxon>Ecdysozoa</taxon>
        <taxon>Arthropoda</taxon>
        <taxon>Hexapoda</taxon>
        <taxon>Insecta</taxon>
        <taxon>Pterygota</taxon>
        <taxon>Neoptera</taxon>
        <taxon>Paraneoptera</taxon>
        <taxon>Hemiptera</taxon>
        <taxon>Heteroptera</taxon>
        <taxon>Panheteroptera</taxon>
        <taxon>Cimicomorpha</taxon>
        <taxon>Miridae</taxon>
        <taxon>Mirini</taxon>
        <taxon>Lygus</taxon>
    </lineage>
</organism>
<keyword evidence="2" id="KW-0131">Cell cycle</keyword>
<protein>
    <submittedName>
        <fullName evidence="2">Cell division protein SepF</fullName>
    </submittedName>
</protein>
<dbReference type="GO" id="GO:0051301">
    <property type="term" value="P:cell division"/>
    <property type="evidence" value="ECO:0007669"/>
    <property type="project" value="UniProtKB-KW"/>
</dbReference>
<accession>A0A0A9YAC8</accession>
<feature type="compositionally biased region" description="Acidic residues" evidence="1">
    <location>
        <begin position="249"/>
        <end position="264"/>
    </location>
</feature>
<gene>
    <name evidence="2" type="primary">sepF</name>
    <name evidence="2" type="ORF">CM83_12540</name>
</gene>
<feature type="region of interest" description="Disordered" evidence="1">
    <location>
        <begin position="58"/>
        <end position="108"/>
    </location>
</feature>
<feature type="compositionally biased region" description="Basic and acidic residues" evidence="1">
    <location>
        <begin position="182"/>
        <end position="191"/>
    </location>
</feature>
<evidence type="ECO:0000256" key="1">
    <source>
        <dbReference type="SAM" id="MobiDB-lite"/>
    </source>
</evidence>
<keyword evidence="2" id="KW-0132">Cell division</keyword>
<reference evidence="2" key="1">
    <citation type="journal article" date="2014" name="PLoS ONE">
        <title>Transcriptome-Based Identification of ABC Transporters in the Western Tarnished Plant Bug Lygus hesperus.</title>
        <authorList>
            <person name="Hull J.J."/>
            <person name="Chaney K."/>
            <person name="Geib S.M."/>
            <person name="Fabrick J.A."/>
            <person name="Brent C.S."/>
            <person name="Walsh D."/>
            <person name="Lavine L.C."/>
        </authorList>
    </citation>
    <scope>NUCLEOTIDE SEQUENCE</scope>
</reference>
<feature type="region of interest" description="Disordered" evidence="1">
    <location>
        <begin position="160"/>
        <end position="327"/>
    </location>
</feature>
<dbReference type="AlphaFoldDB" id="A0A0A9YAC8"/>
<feature type="compositionally biased region" description="Basic and acidic residues" evidence="1">
    <location>
        <begin position="239"/>
        <end position="248"/>
    </location>
</feature>
<feature type="compositionally biased region" description="Basic residues" evidence="1">
    <location>
        <begin position="307"/>
        <end position="322"/>
    </location>
</feature>
<reference evidence="2" key="2">
    <citation type="submission" date="2014-07" db="EMBL/GenBank/DDBJ databases">
        <authorList>
            <person name="Hull J."/>
        </authorList>
    </citation>
    <scope>NUCLEOTIDE SEQUENCE</scope>
</reference>